<proteinExistence type="predicted"/>
<dbReference type="RefSeq" id="WP_086033971.1">
    <property type="nucleotide sequence ID" value="NZ_MDSU01000018.1"/>
</dbReference>
<evidence type="ECO:0000313" key="2">
    <source>
        <dbReference type="EMBL" id="OSS41736.1"/>
    </source>
</evidence>
<protein>
    <submittedName>
        <fullName evidence="2">Uncharacterized protein</fullName>
    </submittedName>
</protein>
<keyword evidence="1" id="KW-1133">Transmembrane helix</keyword>
<gene>
    <name evidence="2" type="ORF">DESAMIL20_1289</name>
</gene>
<keyword evidence="1" id="KW-0812">Transmembrane</keyword>
<accession>A0A1X4XW19</accession>
<dbReference type="AlphaFoldDB" id="A0A1X4XW19"/>
<keyword evidence="1" id="KW-0472">Membrane</keyword>
<organism evidence="2 3">
    <name type="scientific">Desulfurella amilsii</name>
    <dbReference type="NCBI Taxonomy" id="1562698"/>
    <lineage>
        <taxon>Bacteria</taxon>
        <taxon>Pseudomonadati</taxon>
        <taxon>Campylobacterota</taxon>
        <taxon>Desulfurellia</taxon>
        <taxon>Desulfurellales</taxon>
        <taxon>Desulfurellaceae</taxon>
        <taxon>Desulfurella</taxon>
    </lineage>
</organism>
<comment type="caution">
    <text evidence="2">The sequence shown here is derived from an EMBL/GenBank/DDBJ whole genome shotgun (WGS) entry which is preliminary data.</text>
</comment>
<name>A0A1X4XW19_9BACT</name>
<keyword evidence="3" id="KW-1185">Reference proteome</keyword>
<sequence>MKEKVLDIMQGFIKTSDIEEFMSLLKERSVYIKNKPIDFLIASKSDIATILELLRDFLKQKSFIPKNILIALILLLTYAVGKKIKKLDILKTNIDSDLLIGFCIYLVEKDIKKYLEFKGGKK</sequence>
<dbReference type="Proteomes" id="UP000194141">
    <property type="component" value="Unassembled WGS sequence"/>
</dbReference>
<evidence type="ECO:0000256" key="1">
    <source>
        <dbReference type="SAM" id="Phobius"/>
    </source>
</evidence>
<dbReference type="EMBL" id="MDSU01000018">
    <property type="protein sequence ID" value="OSS41736.1"/>
    <property type="molecule type" value="Genomic_DNA"/>
</dbReference>
<evidence type="ECO:0000313" key="3">
    <source>
        <dbReference type="Proteomes" id="UP000194141"/>
    </source>
</evidence>
<dbReference type="STRING" id="1562698.DESAMIL20_1289"/>
<feature type="transmembrane region" description="Helical" evidence="1">
    <location>
        <begin position="63"/>
        <end position="81"/>
    </location>
</feature>
<reference evidence="2 3" key="1">
    <citation type="journal article" date="2017" name="Front. Microbiol.">
        <title>Genome Sequence of Desulfurella amilsii Strain TR1 and Comparative Genomics of Desulfurellaceae Family.</title>
        <authorList>
            <person name="Florentino A.P."/>
            <person name="Stams A.J."/>
            <person name="Sanchez-Andrea I."/>
        </authorList>
    </citation>
    <scope>NUCLEOTIDE SEQUENCE [LARGE SCALE GENOMIC DNA]</scope>
    <source>
        <strain evidence="2 3">TR1</strain>
    </source>
</reference>
<dbReference type="OrthoDB" id="9907626at2"/>